<sequence length="921" mass="101584">MSSLIPARDTYTLLKRFSMPHGNGTIDAVAVTSSDGLVLISFYTIIMKAIITQFWMGIVLFGVGLFLHRNSSHDSNSSDLSDSSATATTIGLWNIRHSPRQVVYYMTQRTFSASPFRDIWYPLIWFAVAAAALAASLAVPIVKTQNLKVGIVAPVNPESVFVPNFDDPNSTAHELAQQLTPTVPAALRAVGGAAASIPPDTVYISNISTPSSNGTVVQFNYTYGISGSDFGLQKTPDLWLNVSGSCITDYTWYAGFDSSIKADVYYRWNDPDNATDVYLSSDDGPAFASPWFGSASSTVNYTFGLIVSSLGRQSISSSTDPWYLTIDQQDSIWPYEVNAGRPPLSCWETDVWSFRGSTSNASELRNLTDNRLSLPISIALSQNLFEPMILSTTQRLGRSSLASSLTAYGAGFDAAKCSVVADMTRLVNSSYIATRNILSDSTTISAEGQEGLLNTYRGDNGTILPGSDEFVISSPNIITLSVRILIIVPAVFFGVLVLLAVLACLPDPWRSSKELNATRIHALKRQSTTTKTRNVRVSKGNGNDKQDGGDGTKDNGDVTEESMANDHPYLDLPIPKYAPIELRPTPGKGWGVFATRNIKRGSLIMKEKAMFVIPKPSESITEQDIEKAIEKLSVSQMHIFACLSGNRPRELFNGLMDSGPLDLAGIWGKNCFSLESGVEQRLFGKFVVQKRWGLFPCHSRFNHSCQANAGIPETPSESQVGKNSMSSYAERDIAAGEEITISYKNGFHSRTLYERHRLLGFRCRCTVCDRATKDKTFRQVSDMRRRLIRGLIYLLDGIDENSEYDDNDTHSRPVICDPAMRKAADKCDIPLSARLIYDLLLVALKEAEGTLDVEEAARTWTHVWRRACSFGTEENRKIARLAVQQKTWTERLGMAFQLDGRADAADYLHTLAYRRVKGMEI</sequence>
<dbReference type="PROSITE" id="PS50280">
    <property type="entry name" value="SET"/>
    <property type="match status" value="1"/>
</dbReference>
<keyword evidence="2" id="KW-1133">Transmembrane helix</keyword>
<dbReference type="STRING" id="1196081.A0A364KL06"/>
<evidence type="ECO:0000313" key="4">
    <source>
        <dbReference type="EMBL" id="RAO64229.1"/>
    </source>
</evidence>
<feature type="transmembrane region" description="Helical" evidence="2">
    <location>
        <begin position="484"/>
        <end position="505"/>
    </location>
</feature>
<accession>A0A364KL06</accession>
<keyword evidence="2" id="KW-0812">Transmembrane</keyword>
<feature type="compositionally biased region" description="Basic and acidic residues" evidence="1">
    <location>
        <begin position="542"/>
        <end position="556"/>
    </location>
</feature>
<keyword evidence="2" id="KW-0472">Membrane</keyword>
<name>A0A364KL06_TALAM</name>
<reference evidence="4 5" key="1">
    <citation type="journal article" date="2017" name="Biotechnol. Biofuels">
        <title>Differential beta-glucosidase expression as a function of carbon source availability in Talaromyces amestolkiae: a genomic and proteomic approach.</title>
        <authorList>
            <person name="de Eugenio L.I."/>
            <person name="Mendez-Liter J.A."/>
            <person name="Nieto-Dominguez M."/>
            <person name="Alonso L."/>
            <person name="Gil-Munoz J."/>
            <person name="Barriuso J."/>
            <person name="Prieto A."/>
            <person name="Martinez M.J."/>
        </authorList>
    </citation>
    <scope>NUCLEOTIDE SEQUENCE [LARGE SCALE GENOMIC DNA]</scope>
    <source>
        <strain evidence="4 5">CIB</strain>
    </source>
</reference>
<dbReference type="Pfam" id="PF00856">
    <property type="entry name" value="SET"/>
    <property type="match status" value="1"/>
</dbReference>
<dbReference type="EMBL" id="MIKG01000001">
    <property type="protein sequence ID" value="RAO64229.1"/>
    <property type="molecule type" value="Genomic_DNA"/>
</dbReference>
<dbReference type="GeneID" id="63789458"/>
<dbReference type="OrthoDB" id="265717at2759"/>
<dbReference type="Gene3D" id="2.170.270.10">
    <property type="entry name" value="SET domain"/>
    <property type="match status" value="2"/>
</dbReference>
<dbReference type="PANTHER" id="PTHR47332">
    <property type="entry name" value="SET DOMAIN-CONTAINING PROTEIN 5"/>
    <property type="match status" value="1"/>
</dbReference>
<evidence type="ECO:0000256" key="2">
    <source>
        <dbReference type="SAM" id="Phobius"/>
    </source>
</evidence>
<organism evidence="4 5">
    <name type="scientific">Talaromyces amestolkiae</name>
    <dbReference type="NCBI Taxonomy" id="1196081"/>
    <lineage>
        <taxon>Eukaryota</taxon>
        <taxon>Fungi</taxon>
        <taxon>Dikarya</taxon>
        <taxon>Ascomycota</taxon>
        <taxon>Pezizomycotina</taxon>
        <taxon>Eurotiomycetes</taxon>
        <taxon>Eurotiomycetidae</taxon>
        <taxon>Eurotiales</taxon>
        <taxon>Trichocomaceae</taxon>
        <taxon>Talaromyces</taxon>
        <taxon>Talaromyces sect. Talaromyces</taxon>
    </lineage>
</organism>
<gene>
    <name evidence="4" type="ORF">BHQ10_000241</name>
</gene>
<dbReference type="InterPro" id="IPR053185">
    <property type="entry name" value="SET_domain_protein"/>
</dbReference>
<dbReference type="CDD" id="cd20071">
    <property type="entry name" value="SET_SMYD"/>
    <property type="match status" value="1"/>
</dbReference>
<evidence type="ECO:0000259" key="3">
    <source>
        <dbReference type="PROSITE" id="PS50280"/>
    </source>
</evidence>
<dbReference type="SMART" id="SM00317">
    <property type="entry name" value="SET"/>
    <property type="match status" value="1"/>
</dbReference>
<feature type="domain" description="SET" evidence="3">
    <location>
        <begin position="578"/>
        <end position="744"/>
    </location>
</feature>
<dbReference type="SUPFAM" id="SSF82199">
    <property type="entry name" value="SET domain"/>
    <property type="match status" value="1"/>
</dbReference>
<feature type="transmembrane region" description="Helical" evidence="2">
    <location>
        <begin position="119"/>
        <end position="142"/>
    </location>
</feature>
<dbReference type="InterPro" id="IPR046341">
    <property type="entry name" value="SET_dom_sf"/>
</dbReference>
<comment type="caution">
    <text evidence="4">The sequence shown here is derived from an EMBL/GenBank/DDBJ whole genome shotgun (WGS) entry which is preliminary data.</text>
</comment>
<keyword evidence="5" id="KW-1185">Reference proteome</keyword>
<feature type="region of interest" description="Disordered" evidence="1">
    <location>
        <begin position="526"/>
        <end position="567"/>
    </location>
</feature>
<protein>
    <recommendedName>
        <fullName evidence="3">SET domain-containing protein</fullName>
    </recommendedName>
</protein>
<evidence type="ECO:0000313" key="5">
    <source>
        <dbReference type="Proteomes" id="UP000249363"/>
    </source>
</evidence>
<dbReference type="PANTHER" id="PTHR47332:SF4">
    <property type="entry name" value="SET DOMAIN-CONTAINING PROTEIN 5"/>
    <property type="match status" value="1"/>
</dbReference>
<evidence type="ECO:0000256" key="1">
    <source>
        <dbReference type="SAM" id="MobiDB-lite"/>
    </source>
</evidence>
<proteinExistence type="predicted"/>
<dbReference type="AlphaFoldDB" id="A0A364KL06"/>
<dbReference type="RefSeq" id="XP_040728746.1">
    <property type="nucleotide sequence ID" value="XM_040874553.1"/>
</dbReference>
<dbReference type="InterPro" id="IPR001214">
    <property type="entry name" value="SET_dom"/>
</dbReference>
<dbReference type="Proteomes" id="UP000249363">
    <property type="component" value="Unassembled WGS sequence"/>
</dbReference>
<feature type="transmembrane region" description="Helical" evidence="2">
    <location>
        <begin position="40"/>
        <end position="67"/>
    </location>
</feature>